<dbReference type="Gene3D" id="1.10.3720.10">
    <property type="entry name" value="MetI-like"/>
    <property type="match status" value="1"/>
</dbReference>
<keyword evidence="5 7" id="KW-1133">Transmembrane helix</keyword>
<gene>
    <name evidence="10" type="ORF">STSU_027785</name>
</gene>
<dbReference type="SUPFAM" id="SSF161098">
    <property type="entry name" value="MetI-like"/>
    <property type="match status" value="1"/>
</dbReference>
<evidence type="ECO:0000256" key="3">
    <source>
        <dbReference type="ARBA" id="ARBA00022475"/>
    </source>
</evidence>
<evidence type="ECO:0000256" key="1">
    <source>
        <dbReference type="ARBA" id="ARBA00004651"/>
    </source>
</evidence>
<accession>A0A7G3UK92</accession>
<feature type="domain" description="ABC transmembrane type-1" evidence="9">
    <location>
        <begin position="107"/>
        <end position="323"/>
    </location>
</feature>
<evidence type="ECO:0000259" key="9">
    <source>
        <dbReference type="PROSITE" id="PS50928"/>
    </source>
</evidence>
<keyword evidence="2 7" id="KW-0813">Transport</keyword>
<dbReference type="Proteomes" id="UP000005940">
    <property type="component" value="Chromosome"/>
</dbReference>
<reference evidence="10 11" key="1">
    <citation type="journal article" date="2012" name="J. Bacteriol.">
        <title>Draft genome of Streptomyces tsukubaensis NRRL 18488, the producer of the clinically important immunosuppressant tacrolimus (FK506).</title>
        <authorList>
            <person name="Barreiro C."/>
            <person name="Prieto C."/>
            <person name="Sola-Landa A."/>
            <person name="Solera E."/>
            <person name="Martinez-Castro M."/>
            <person name="Perez-Redondo R."/>
            <person name="Garcia-Estrada C."/>
            <person name="Aparicio J.F."/>
            <person name="Fernandez-Martinez L.T."/>
            <person name="Santos-Aberturas J."/>
            <person name="Salehi-Najafabadi Z."/>
            <person name="Rodriguez-Garcia A."/>
            <person name="Tauch A."/>
            <person name="Martin J.F."/>
        </authorList>
    </citation>
    <scope>NUCLEOTIDE SEQUENCE [LARGE SCALE GENOMIC DNA]</scope>
    <source>
        <strain evidence="11">DSM 42081 / NBRC 108919 / NRRL 18488 / 9993</strain>
    </source>
</reference>
<dbReference type="GO" id="GO:0055085">
    <property type="term" value="P:transmembrane transport"/>
    <property type="evidence" value="ECO:0007669"/>
    <property type="project" value="InterPro"/>
</dbReference>
<dbReference type="EMBL" id="CP029159">
    <property type="protein sequence ID" value="QKM70368.1"/>
    <property type="molecule type" value="Genomic_DNA"/>
</dbReference>
<feature type="transmembrane region" description="Helical" evidence="7">
    <location>
        <begin position="302"/>
        <end position="324"/>
    </location>
</feature>
<feature type="transmembrane region" description="Helical" evidence="7">
    <location>
        <begin position="195"/>
        <end position="217"/>
    </location>
</feature>
<dbReference type="PROSITE" id="PS50928">
    <property type="entry name" value="ABC_TM1"/>
    <property type="match status" value="1"/>
</dbReference>
<evidence type="ECO:0000256" key="5">
    <source>
        <dbReference type="ARBA" id="ARBA00022989"/>
    </source>
</evidence>
<dbReference type="CDD" id="cd06261">
    <property type="entry name" value="TM_PBP2"/>
    <property type="match status" value="1"/>
</dbReference>
<name>A0A7G3UK92_STRT9</name>
<dbReference type="PANTHER" id="PTHR43227">
    <property type="entry name" value="BLL4140 PROTEIN"/>
    <property type="match status" value="1"/>
</dbReference>
<dbReference type="AlphaFoldDB" id="A0A7G3UK92"/>
<dbReference type="InterPro" id="IPR035906">
    <property type="entry name" value="MetI-like_sf"/>
</dbReference>
<dbReference type="PANTHER" id="PTHR43227:SF8">
    <property type="entry name" value="DIACETYLCHITOBIOSE UPTAKE SYSTEM PERMEASE PROTEIN DASB"/>
    <property type="match status" value="1"/>
</dbReference>
<evidence type="ECO:0000313" key="10">
    <source>
        <dbReference type="EMBL" id="QKM70368.1"/>
    </source>
</evidence>
<feature type="transmembrane region" description="Helical" evidence="7">
    <location>
        <begin position="112"/>
        <end position="132"/>
    </location>
</feature>
<protein>
    <submittedName>
        <fullName evidence="10">Sugar ABC transporter permease</fullName>
    </submittedName>
</protein>
<keyword evidence="4 7" id="KW-0812">Transmembrane</keyword>
<feature type="transmembrane region" description="Helical" evidence="7">
    <location>
        <begin position="254"/>
        <end position="275"/>
    </location>
</feature>
<feature type="transmembrane region" description="Helical" evidence="7">
    <location>
        <begin position="144"/>
        <end position="166"/>
    </location>
</feature>
<feature type="compositionally biased region" description="Pro residues" evidence="8">
    <location>
        <begin position="1"/>
        <end position="10"/>
    </location>
</feature>
<comment type="similarity">
    <text evidence="7">Belongs to the binding-protein-dependent transport system permease family.</text>
</comment>
<sequence length="334" mass="36848">MATADPPHPTRPAGTPVRPSPGRGRRTARPPAARSWRTLRRRAVPYALIAPTVLALAAVLGYPLVELVLLSFQDMTRRELFAGTEPPWVGLDQYRTVLSDRFFWVVVGRTSLFTLVCTVATMGTAMLVALLLRRVAPWVRLLTGAVLVAVWAMPVMVAAAVFRWLVDPEFGVANWLLGLVPGVSFERHNWFEDPWQGFAVIAAVVIWGSLPFATITLQAALTQVPPELEEAARVDGAEGTKVFRHIVFPVIRPAFVMVTSLTAIWTFGVFNQIWLMRSGTPEKEYYLLGVHSFIESFAVNRYSTGAAIAVITVLLLLAGAVVYVRQLVRMGEAE</sequence>
<dbReference type="InterPro" id="IPR050809">
    <property type="entry name" value="UgpAE/MalFG_permease"/>
</dbReference>
<dbReference type="Pfam" id="PF00528">
    <property type="entry name" value="BPD_transp_1"/>
    <property type="match status" value="1"/>
</dbReference>
<dbReference type="InterPro" id="IPR000515">
    <property type="entry name" value="MetI-like"/>
</dbReference>
<dbReference type="GO" id="GO:0005886">
    <property type="term" value="C:plasma membrane"/>
    <property type="evidence" value="ECO:0007669"/>
    <property type="project" value="UniProtKB-SubCell"/>
</dbReference>
<evidence type="ECO:0000256" key="2">
    <source>
        <dbReference type="ARBA" id="ARBA00022448"/>
    </source>
</evidence>
<comment type="subcellular location">
    <subcellularLocation>
        <location evidence="1 7">Cell membrane</location>
        <topology evidence="1 7">Multi-pass membrane protein</topology>
    </subcellularLocation>
</comment>
<keyword evidence="11" id="KW-1185">Reference proteome</keyword>
<feature type="transmembrane region" description="Helical" evidence="7">
    <location>
        <begin position="43"/>
        <end position="65"/>
    </location>
</feature>
<proteinExistence type="inferred from homology"/>
<keyword evidence="6 7" id="KW-0472">Membrane</keyword>
<evidence type="ECO:0000256" key="7">
    <source>
        <dbReference type="RuleBase" id="RU363032"/>
    </source>
</evidence>
<evidence type="ECO:0000313" key="11">
    <source>
        <dbReference type="Proteomes" id="UP000005940"/>
    </source>
</evidence>
<evidence type="ECO:0000256" key="4">
    <source>
        <dbReference type="ARBA" id="ARBA00022692"/>
    </source>
</evidence>
<evidence type="ECO:0000256" key="8">
    <source>
        <dbReference type="SAM" id="MobiDB-lite"/>
    </source>
</evidence>
<feature type="region of interest" description="Disordered" evidence="8">
    <location>
        <begin position="1"/>
        <end position="33"/>
    </location>
</feature>
<dbReference type="RefSeq" id="WP_063838409.1">
    <property type="nucleotide sequence ID" value="NZ_CP029159.1"/>
</dbReference>
<evidence type="ECO:0000256" key="6">
    <source>
        <dbReference type="ARBA" id="ARBA00023136"/>
    </source>
</evidence>
<organism evidence="10 11">
    <name type="scientific">Streptomyces tsukubensis (strain DSM 42081 / NBRC 108919 / NRRL 18488 / 9993)</name>
    <dbReference type="NCBI Taxonomy" id="1114943"/>
    <lineage>
        <taxon>Bacteria</taxon>
        <taxon>Bacillati</taxon>
        <taxon>Actinomycetota</taxon>
        <taxon>Actinomycetes</taxon>
        <taxon>Kitasatosporales</taxon>
        <taxon>Streptomycetaceae</taxon>
        <taxon>Streptomyces</taxon>
    </lineage>
</organism>
<keyword evidence="3" id="KW-1003">Cell membrane</keyword>